<name>A0ABS7JTN2_9SPHN</name>
<comment type="caution">
    <text evidence="2">The sequence shown here is derived from an EMBL/GenBank/DDBJ whole genome shotgun (WGS) entry which is preliminary data.</text>
</comment>
<dbReference type="InterPro" id="IPR002575">
    <property type="entry name" value="Aminoglycoside_PTrfase"/>
</dbReference>
<proteinExistence type="predicted"/>
<dbReference type="CDD" id="cd05154">
    <property type="entry name" value="ACAD10_11_N-like"/>
    <property type="match status" value="1"/>
</dbReference>
<dbReference type="Gene3D" id="3.30.200.20">
    <property type="entry name" value="Phosphorylase Kinase, domain 1"/>
    <property type="match status" value="1"/>
</dbReference>
<gene>
    <name evidence="2" type="ORF">K3181_06195</name>
</gene>
<dbReference type="Pfam" id="PF01636">
    <property type="entry name" value="APH"/>
    <property type="match status" value="1"/>
</dbReference>
<keyword evidence="3" id="KW-1185">Reference proteome</keyword>
<sequence>MGETESAGALDQGLARALARAGLTAPEGLRRLTGGATMESWRFSSGAEDFVLRRAPSLSFMEGRPYGHDTEAAIIRAAHRAGVTAPEVLVELMPEDGIGSGFVMRALPGTPDPRAILAMDDPGQLLREVARDLARIHSLSRESLPGDVPEMDYAEAVAGLAQQFDEAGADRPIIALGLHWLQANLPPRVEPVLNHGDYRLGNILAEDSHLTGVLDWELAHFGDRHEDLAFGCMAVWRFARVDRPALGLGTLEDYLSAYETAGGAAVDPARFRFWLVYRTVWWALGCLRMASFWRSGDDRMLERVVISRRTSEQELDLLLLLEDDAPEEERLRPVSPAAGAHQPSGEASVGEIATAIAEWLATVKDRMEGHDRFQLAVARNALGMIARNDAAATQAEDATLARDLLEGSASLATPGMLARLRRAALDKLAADVPKYPMLARARNLWMGED</sequence>
<accession>A0ABS7JTN2</accession>
<dbReference type="InterPro" id="IPR011009">
    <property type="entry name" value="Kinase-like_dom_sf"/>
</dbReference>
<protein>
    <submittedName>
        <fullName evidence="2">Phosphotransferase family protein</fullName>
    </submittedName>
</protein>
<dbReference type="SUPFAM" id="SSF56112">
    <property type="entry name" value="Protein kinase-like (PK-like)"/>
    <property type="match status" value="1"/>
</dbReference>
<dbReference type="Proteomes" id="UP000782554">
    <property type="component" value="Unassembled WGS sequence"/>
</dbReference>
<dbReference type="InterPro" id="IPR051678">
    <property type="entry name" value="AGP_Transferase"/>
</dbReference>
<dbReference type="PANTHER" id="PTHR21310">
    <property type="entry name" value="AMINOGLYCOSIDE PHOSPHOTRANSFERASE-RELATED-RELATED"/>
    <property type="match status" value="1"/>
</dbReference>
<evidence type="ECO:0000259" key="1">
    <source>
        <dbReference type="Pfam" id="PF01636"/>
    </source>
</evidence>
<evidence type="ECO:0000313" key="2">
    <source>
        <dbReference type="EMBL" id="MBX7501026.1"/>
    </source>
</evidence>
<reference evidence="2 3" key="1">
    <citation type="submission" date="2021-08" db="EMBL/GenBank/DDBJ databases">
        <title>Comparative Genomics Analysis of the Genus Qipengyuania Reveals Extensive Genetic Diversity and Metabolic Versatility, Including the Description of Fifteen Novel Species.</title>
        <authorList>
            <person name="Liu Y."/>
        </authorList>
    </citation>
    <scope>NUCLEOTIDE SEQUENCE [LARGE SCALE GENOMIC DNA]</scope>
    <source>
        <strain evidence="2 3">YG27</strain>
    </source>
</reference>
<feature type="domain" description="Aminoglycoside phosphotransferase" evidence="1">
    <location>
        <begin position="29"/>
        <end position="250"/>
    </location>
</feature>
<dbReference type="InterPro" id="IPR041726">
    <property type="entry name" value="ACAD10_11_N"/>
</dbReference>
<evidence type="ECO:0000313" key="3">
    <source>
        <dbReference type="Proteomes" id="UP000782554"/>
    </source>
</evidence>
<organism evidence="2 3">
    <name type="scientific">Qipengyuania mesophila</name>
    <dbReference type="NCBI Taxonomy" id="2867246"/>
    <lineage>
        <taxon>Bacteria</taxon>
        <taxon>Pseudomonadati</taxon>
        <taxon>Pseudomonadota</taxon>
        <taxon>Alphaproteobacteria</taxon>
        <taxon>Sphingomonadales</taxon>
        <taxon>Erythrobacteraceae</taxon>
        <taxon>Qipengyuania</taxon>
    </lineage>
</organism>
<dbReference type="Gene3D" id="3.90.1200.10">
    <property type="match status" value="1"/>
</dbReference>
<dbReference type="EMBL" id="JAIGNU010000001">
    <property type="protein sequence ID" value="MBX7501026.1"/>
    <property type="molecule type" value="Genomic_DNA"/>
</dbReference>
<dbReference type="PANTHER" id="PTHR21310:SF57">
    <property type="entry name" value="BLR2944 PROTEIN"/>
    <property type="match status" value="1"/>
</dbReference>